<comment type="similarity">
    <text evidence="8">Belongs to the binding-protein-dependent transport system permease family. LivHM subfamily.</text>
</comment>
<comment type="subcellular location">
    <subcellularLocation>
        <location evidence="1">Cell membrane</location>
        <topology evidence="1">Multi-pass membrane protein</topology>
    </subcellularLocation>
</comment>
<feature type="transmembrane region" description="Helical" evidence="9">
    <location>
        <begin position="259"/>
        <end position="278"/>
    </location>
</feature>
<dbReference type="GO" id="GO:0005886">
    <property type="term" value="C:plasma membrane"/>
    <property type="evidence" value="ECO:0007669"/>
    <property type="project" value="UniProtKB-SubCell"/>
</dbReference>
<evidence type="ECO:0000256" key="8">
    <source>
        <dbReference type="ARBA" id="ARBA00037998"/>
    </source>
</evidence>
<sequence>MTLIWGGLALGAVYALVAVCYNIVFISSKTFNFAQAQLIMVGAFVAYTGLVTWKLSVPLVMLLAVASVMALAAIEERLAVRPVKDPHNILVTTLGVSILLNGATQLVWGTQPLNVPFFGGNDVLELFGGQIYPVEIALVLVAVVLVWALTRLSRRFLVGLALLGMSEDREAAMLRGVNVRRLAFGAFAFSGAVAGLLGMFVGPKTFAVATLGASLALKGFVVLAIGGFGSMPGTLVGGLVVGLAEALAARYLGGEYANITVFVILITILLVRPAGLFVRVRERTV</sequence>
<gene>
    <name evidence="10" type="ORF">EOT10_07435</name>
</gene>
<protein>
    <submittedName>
        <fullName evidence="10">Branched-chain amino acid ABC transporter permease</fullName>
    </submittedName>
</protein>
<keyword evidence="6 9" id="KW-1133">Transmembrane helix</keyword>
<keyword evidence="7 9" id="KW-0472">Membrane</keyword>
<dbReference type="RefSeq" id="WP_127827239.1">
    <property type="nucleotide sequence ID" value="NZ_RZYA01000002.1"/>
</dbReference>
<organism evidence="10 11">
    <name type="scientific">Streptomyces antnestii</name>
    <dbReference type="NCBI Taxonomy" id="2494256"/>
    <lineage>
        <taxon>Bacteria</taxon>
        <taxon>Bacillati</taxon>
        <taxon>Actinomycetota</taxon>
        <taxon>Actinomycetes</taxon>
        <taxon>Kitasatosporales</taxon>
        <taxon>Streptomycetaceae</taxon>
        <taxon>Streptomyces</taxon>
    </lineage>
</organism>
<evidence type="ECO:0000256" key="5">
    <source>
        <dbReference type="ARBA" id="ARBA00022970"/>
    </source>
</evidence>
<feature type="transmembrane region" description="Helical" evidence="9">
    <location>
        <begin position="130"/>
        <end position="149"/>
    </location>
</feature>
<keyword evidence="3" id="KW-1003">Cell membrane</keyword>
<evidence type="ECO:0000256" key="9">
    <source>
        <dbReference type="SAM" id="Phobius"/>
    </source>
</evidence>
<feature type="transmembrane region" description="Helical" evidence="9">
    <location>
        <begin position="86"/>
        <end position="110"/>
    </location>
</feature>
<dbReference type="EMBL" id="RZYA01000002">
    <property type="protein sequence ID" value="RVU28084.1"/>
    <property type="molecule type" value="Genomic_DNA"/>
</dbReference>
<keyword evidence="4 9" id="KW-0812">Transmembrane</keyword>
<name>A0A3S2VKP9_9ACTN</name>
<evidence type="ECO:0000256" key="3">
    <source>
        <dbReference type="ARBA" id="ARBA00022475"/>
    </source>
</evidence>
<feature type="transmembrane region" description="Helical" evidence="9">
    <location>
        <begin position="6"/>
        <end position="24"/>
    </location>
</feature>
<accession>A0A3S2VKP9</accession>
<evidence type="ECO:0000313" key="10">
    <source>
        <dbReference type="EMBL" id="RVU28084.1"/>
    </source>
</evidence>
<reference evidence="10 11" key="1">
    <citation type="submission" date="2019-01" db="EMBL/GenBank/DDBJ databases">
        <title>Genome sequences of Streptomyces and Rhizobium isolates collected from root and soil.</title>
        <authorList>
            <person name="Chhettri S."/>
            <person name="Sevigny J.L."/>
            <person name="Sen A."/>
            <person name="Ennis N."/>
            <person name="Tisa L."/>
        </authorList>
    </citation>
    <scope>NUCLEOTIDE SEQUENCE [LARGE SCALE GENOMIC DNA]</scope>
    <source>
        <strain evidence="10 11">San01</strain>
    </source>
</reference>
<dbReference type="InterPro" id="IPR001851">
    <property type="entry name" value="ABC_transp_permease"/>
</dbReference>
<feature type="transmembrane region" description="Helical" evidence="9">
    <location>
        <begin position="31"/>
        <end position="50"/>
    </location>
</feature>
<dbReference type="InterPro" id="IPR052157">
    <property type="entry name" value="BCAA_transport_permease"/>
</dbReference>
<dbReference type="Pfam" id="PF02653">
    <property type="entry name" value="BPD_transp_2"/>
    <property type="match status" value="1"/>
</dbReference>
<dbReference type="Proteomes" id="UP000283128">
    <property type="component" value="Unassembled WGS sequence"/>
</dbReference>
<dbReference type="GO" id="GO:0006865">
    <property type="term" value="P:amino acid transport"/>
    <property type="evidence" value="ECO:0007669"/>
    <property type="project" value="UniProtKB-KW"/>
</dbReference>
<evidence type="ECO:0000256" key="4">
    <source>
        <dbReference type="ARBA" id="ARBA00022692"/>
    </source>
</evidence>
<keyword evidence="5" id="KW-0029">Amino-acid transport</keyword>
<dbReference type="AlphaFoldDB" id="A0A3S2VKP9"/>
<comment type="caution">
    <text evidence="10">The sequence shown here is derived from an EMBL/GenBank/DDBJ whole genome shotgun (WGS) entry which is preliminary data.</text>
</comment>
<proteinExistence type="inferred from homology"/>
<evidence type="ECO:0000256" key="7">
    <source>
        <dbReference type="ARBA" id="ARBA00023136"/>
    </source>
</evidence>
<keyword evidence="2" id="KW-0813">Transport</keyword>
<dbReference type="PANTHER" id="PTHR11795:SF450">
    <property type="entry name" value="ABC TRANSPORTER PERMEASE PROTEIN"/>
    <property type="match status" value="1"/>
</dbReference>
<feature type="transmembrane region" description="Helical" evidence="9">
    <location>
        <begin position="182"/>
        <end position="200"/>
    </location>
</feature>
<dbReference type="PANTHER" id="PTHR11795">
    <property type="entry name" value="BRANCHED-CHAIN AMINO ACID TRANSPORT SYSTEM PERMEASE PROTEIN LIVH"/>
    <property type="match status" value="1"/>
</dbReference>
<evidence type="ECO:0000256" key="2">
    <source>
        <dbReference type="ARBA" id="ARBA00022448"/>
    </source>
</evidence>
<evidence type="ECO:0000313" key="11">
    <source>
        <dbReference type="Proteomes" id="UP000283128"/>
    </source>
</evidence>
<feature type="transmembrane region" description="Helical" evidence="9">
    <location>
        <begin position="56"/>
        <end position="74"/>
    </location>
</feature>
<dbReference type="OrthoDB" id="3572933at2"/>
<evidence type="ECO:0000256" key="1">
    <source>
        <dbReference type="ARBA" id="ARBA00004651"/>
    </source>
</evidence>
<dbReference type="GO" id="GO:0022857">
    <property type="term" value="F:transmembrane transporter activity"/>
    <property type="evidence" value="ECO:0007669"/>
    <property type="project" value="InterPro"/>
</dbReference>
<keyword evidence="11" id="KW-1185">Reference proteome</keyword>
<dbReference type="CDD" id="cd06582">
    <property type="entry name" value="TM_PBP1_LivH_like"/>
    <property type="match status" value="1"/>
</dbReference>
<evidence type="ECO:0000256" key="6">
    <source>
        <dbReference type="ARBA" id="ARBA00022989"/>
    </source>
</evidence>